<organism evidence="4">
    <name type="scientific">Hydatigena taeniaeformis</name>
    <name type="common">Feline tapeworm</name>
    <name type="synonym">Taenia taeniaeformis</name>
    <dbReference type="NCBI Taxonomy" id="6205"/>
    <lineage>
        <taxon>Eukaryota</taxon>
        <taxon>Metazoa</taxon>
        <taxon>Spiralia</taxon>
        <taxon>Lophotrochozoa</taxon>
        <taxon>Platyhelminthes</taxon>
        <taxon>Cestoda</taxon>
        <taxon>Eucestoda</taxon>
        <taxon>Cyclophyllidea</taxon>
        <taxon>Taeniidae</taxon>
        <taxon>Hydatigera</taxon>
    </lineage>
</organism>
<protein>
    <submittedName>
        <fullName evidence="4">SH3 domain-containing protein</fullName>
    </submittedName>
</protein>
<name>A0A0R3X8Y0_HYDTA</name>
<reference evidence="4" key="1">
    <citation type="submission" date="2017-02" db="UniProtKB">
        <authorList>
            <consortium name="WormBaseParasite"/>
        </authorList>
    </citation>
    <scope>IDENTIFICATION</scope>
</reference>
<feature type="compositionally biased region" description="Basic and acidic residues" evidence="1">
    <location>
        <begin position="132"/>
        <end position="148"/>
    </location>
</feature>
<feature type="region of interest" description="Disordered" evidence="1">
    <location>
        <begin position="123"/>
        <end position="225"/>
    </location>
</feature>
<dbReference type="WBParaSite" id="TTAC_0001000501-mRNA-1">
    <property type="protein sequence ID" value="TTAC_0001000501-mRNA-1"/>
    <property type="gene ID" value="TTAC_0001000501"/>
</dbReference>
<evidence type="ECO:0000313" key="2">
    <source>
        <dbReference type="EMBL" id="VDM34970.1"/>
    </source>
</evidence>
<dbReference type="STRING" id="6205.A0A0R3X8Y0"/>
<dbReference type="OrthoDB" id="6283481at2759"/>
<sequence>MKSIRVEQKEVYLGPIASKNISVSLDITESPATRRRKELDSILSAMPPSPTPSVESVHEDGKTGTALHVYDNLPVKQSNGQSPETPAEEEICPSVAAKPVLVTIGQSINEKKARNMMESMKPVSVNGSVGENDLRPPRPPPAKDDHVYANKSSSRNLPPPPRPSAPPRVLQKSYTMTSSSPPPPSDVEPISPVPAPSPVHSAPVQMRSNYTNATSSLDRRKLYRSKEETRVAKMATLSRPMTMHETTFTVKRKSNEGHQRSLDEGSQRPKSGQKVIYEQRDSITLPKFLLGNKKKSVAPPVSRPQLISSPTNEGNRVSVLKSIATAEDANMVISPTFTNMQCSMPSTRPITTTSVSIQTTPLRPKVPVSSLSRGKARPTLLALATKSGGSSDHHQVSPFKEVYHHNLIRSSIKKKVRRLMSPGDGSTFSILLQSPLKASPSDDELSLPLFGDQIADKVQTSADGKSSIFAFSHSHNLWSMNLEDEEPASKKLVHRCLLEYLAASTRLKFADLQGEFAAFHWLCCDLDEAGWFKRGTLEGYSSLEIYHDPSKQLDYVKLPPINYAVGNIVYPEATIDSMFSTWINMSHLGTPSTSLGPECPTDTEPAYHPALAILRLSDLLKELGTSKNPPYGIHPSITLAVLLSVDQCSSKLTQNLKEGEKAFLNLNPSEIILLCSPANCLVIFRIVDSESEWNVQRLLLVLYRDYADSMEVAINACMDNLSQLITTKMHLSALIQAIVPPDWIMHVGVRSAIEKANSAIPTGNED</sequence>
<feature type="region of interest" description="Disordered" evidence="1">
    <location>
        <begin position="248"/>
        <end position="274"/>
    </location>
</feature>
<feature type="region of interest" description="Disordered" evidence="1">
    <location>
        <begin position="41"/>
        <end position="61"/>
    </location>
</feature>
<feature type="compositionally biased region" description="Basic and acidic residues" evidence="1">
    <location>
        <begin position="253"/>
        <end position="267"/>
    </location>
</feature>
<feature type="compositionally biased region" description="Pro residues" evidence="1">
    <location>
        <begin position="180"/>
        <end position="197"/>
    </location>
</feature>
<evidence type="ECO:0000256" key="1">
    <source>
        <dbReference type="SAM" id="MobiDB-lite"/>
    </source>
</evidence>
<dbReference type="AlphaFoldDB" id="A0A0R3X8Y0"/>
<dbReference type="Proteomes" id="UP000274429">
    <property type="component" value="Unassembled WGS sequence"/>
</dbReference>
<accession>A0A0R3X8Y0</accession>
<reference evidence="2 3" key="2">
    <citation type="submission" date="2018-11" db="EMBL/GenBank/DDBJ databases">
        <authorList>
            <consortium name="Pathogen Informatics"/>
        </authorList>
    </citation>
    <scope>NUCLEOTIDE SEQUENCE [LARGE SCALE GENOMIC DNA]</scope>
</reference>
<feature type="compositionally biased region" description="Polar residues" evidence="1">
    <location>
        <begin position="206"/>
        <end position="216"/>
    </location>
</feature>
<feature type="compositionally biased region" description="Pro residues" evidence="1">
    <location>
        <begin position="157"/>
        <end position="166"/>
    </location>
</feature>
<gene>
    <name evidence="2" type="ORF">TTAC_LOCUS9990</name>
</gene>
<keyword evidence="3" id="KW-1185">Reference proteome</keyword>
<proteinExistence type="predicted"/>
<dbReference type="EMBL" id="UYWX01021220">
    <property type="protein sequence ID" value="VDM34970.1"/>
    <property type="molecule type" value="Genomic_DNA"/>
</dbReference>
<evidence type="ECO:0000313" key="3">
    <source>
        <dbReference type="Proteomes" id="UP000274429"/>
    </source>
</evidence>
<evidence type="ECO:0000313" key="4">
    <source>
        <dbReference type="WBParaSite" id="TTAC_0001000501-mRNA-1"/>
    </source>
</evidence>